<dbReference type="InterPro" id="IPR015001">
    <property type="entry name" value="DUF1850"/>
</dbReference>
<proteinExistence type="predicted"/>
<dbReference type="PROSITE" id="PS51257">
    <property type="entry name" value="PROKAR_LIPOPROTEIN"/>
    <property type="match status" value="1"/>
</dbReference>
<dbReference type="RefSeq" id="WP_091583810.1">
    <property type="nucleotide sequence ID" value="NZ_FNDU01000004.1"/>
</dbReference>
<keyword evidence="2" id="KW-1185">Reference proteome</keyword>
<accession>A0A1G8HFC6</accession>
<dbReference type="STRING" id="930129.SAMN05216352_104229"/>
<dbReference type="AlphaFoldDB" id="A0A1G8HFC6"/>
<dbReference type="Proteomes" id="UP000199017">
    <property type="component" value="Unassembled WGS sequence"/>
</dbReference>
<sequence length="158" mass="18139">MMRSLVSTPFFGAIIGILIVGCIGNISDSDTELIIQSQEDGEVYKKVPVERGDEMVLAWVHSVEKTPWSEHYKVSKDRYLILEETRFQSFGAGVPHQKGDMMVKDGEVIVTDINEEHESLRWIHSRNAEFTLQLNGDVIFDAEELPHHEKIELRIEMR</sequence>
<dbReference type="OrthoDB" id="4411648at2"/>
<name>A0A1G8HFC6_9BACI</name>
<reference evidence="1 2" key="1">
    <citation type="submission" date="2016-10" db="EMBL/GenBank/DDBJ databases">
        <authorList>
            <person name="de Groot N.N."/>
        </authorList>
    </citation>
    <scope>NUCLEOTIDE SEQUENCE [LARGE SCALE GENOMIC DNA]</scope>
    <source>
        <strain evidence="2">P4B,CCM 7963,CECT 7998,DSM 25260,IBRC-M 10614,KCTC 13821</strain>
    </source>
</reference>
<organism evidence="1 2">
    <name type="scientific">Alteribacillus bidgolensis</name>
    <dbReference type="NCBI Taxonomy" id="930129"/>
    <lineage>
        <taxon>Bacteria</taxon>
        <taxon>Bacillati</taxon>
        <taxon>Bacillota</taxon>
        <taxon>Bacilli</taxon>
        <taxon>Bacillales</taxon>
        <taxon>Bacillaceae</taxon>
        <taxon>Alteribacillus</taxon>
    </lineage>
</organism>
<dbReference type="Pfam" id="PF08905">
    <property type="entry name" value="DUF1850"/>
    <property type="match status" value="1"/>
</dbReference>
<evidence type="ECO:0000313" key="2">
    <source>
        <dbReference type="Proteomes" id="UP000199017"/>
    </source>
</evidence>
<gene>
    <name evidence="1" type="ORF">SAMN05216352_104229</name>
</gene>
<evidence type="ECO:0008006" key="3">
    <source>
        <dbReference type="Google" id="ProtNLM"/>
    </source>
</evidence>
<evidence type="ECO:0000313" key="1">
    <source>
        <dbReference type="EMBL" id="SDI05170.1"/>
    </source>
</evidence>
<protein>
    <recommendedName>
        <fullName evidence="3">DUF1850 domain-containing protein</fullName>
    </recommendedName>
</protein>
<dbReference type="EMBL" id="FNDU01000004">
    <property type="protein sequence ID" value="SDI05170.1"/>
    <property type="molecule type" value="Genomic_DNA"/>
</dbReference>